<evidence type="ECO:0000313" key="2">
    <source>
        <dbReference type="EMBL" id="QIB75397.1"/>
    </source>
</evidence>
<name>A0A6C0UJK3_9EURY</name>
<dbReference type="InterPro" id="IPR051162">
    <property type="entry name" value="T4SS_component"/>
</dbReference>
<protein>
    <submittedName>
        <fullName evidence="2">TraM recognition domain-containing protein</fullName>
    </submittedName>
</protein>
<dbReference type="EMBL" id="CP048739">
    <property type="protein sequence ID" value="QIB75397.1"/>
    <property type="molecule type" value="Genomic_DNA"/>
</dbReference>
<dbReference type="AlphaFoldDB" id="A0A6C0UJK3"/>
<feature type="domain" description="TraD/TraG TraM recognition site" evidence="1">
    <location>
        <begin position="299"/>
        <end position="371"/>
    </location>
</feature>
<dbReference type="Gene3D" id="3.40.50.300">
    <property type="entry name" value="P-loop containing nucleotide triphosphate hydrolases"/>
    <property type="match status" value="2"/>
</dbReference>
<reference evidence="2 3" key="1">
    <citation type="submission" date="2020-02" db="EMBL/GenBank/DDBJ databases">
        <title>Whole genome sequence of Halogeometricum borinquense strain wsp4.</title>
        <authorList>
            <person name="Verma D.K."/>
            <person name="Gopal K."/>
            <person name="Prasad E.S."/>
        </authorList>
    </citation>
    <scope>NUCLEOTIDE SEQUENCE [LARGE SCALE GENOMIC DNA]</scope>
    <source>
        <strain evidence="3">wsp4</strain>
    </source>
</reference>
<gene>
    <name evidence="2" type="ORF">G3I44_14500</name>
</gene>
<dbReference type="Proteomes" id="UP000465846">
    <property type="component" value="Chromosome"/>
</dbReference>
<dbReference type="Pfam" id="PF12696">
    <property type="entry name" value="TraG-D_C"/>
    <property type="match status" value="1"/>
</dbReference>
<evidence type="ECO:0000313" key="3">
    <source>
        <dbReference type="Proteomes" id="UP000465846"/>
    </source>
</evidence>
<organism evidence="2 3">
    <name type="scientific">Halogeometricum borinquense</name>
    <dbReference type="NCBI Taxonomy" id="60847"/>
    <lineage>
        <taxon>Archaea</taxon>
        <taxon>Methanobacteriati</taxon>
        <taxon>Methanobacteriota</taxon>
        <taxon>Stenosarchaea group</taxon>
        <taxon>Halobacteria</taxon>
        <taxon>Halobacteriales</taxon>
        <taxon>Haloferacaceae</taxon>
        <taxon>Halogeometricum</taxon>
    </lineage>
</organism>
<dbReference type="GeneID" id="44080635"/>
<dbReference type="PANTHER" id="PTHR30121:SF11">
    <property type="entry name" value="AAA+ ATPASE DOMAIN-CONTAINING PROTEIN"/>
    <property type="match status" value="1"/>
</dbReference>
<dbReference type="SUPFAM" id="SSF52540">
    <property type="entry name" value="P-loop containing nucleoside triphosphate hydrolases"/>
    <property type="match status" value="1"/>
</dbReference>
<dbReference type="RefSeq" id="WP_163487177.1">
    <property type="nucleotide sequence ID" value="NZ_CP048739.1"/>
</dbReference>
<sequence>MNAEEAQQLIQNADAFNETFIGAHQSHFGAEQNVGIKDQNRLKHVLSIGPTGVGKTQVKIHAALQDAIKGRGFCFINPKGGAIDQILAKLPENRIDDVIYINPAADHVTSVNVLAPEGTADMDEDEIDHHREIIVSDLLDLFRRQNGGELGVLWGRVLEDLLRAHIDLNIYEDESNTMIDVYNAATDGEALTELIDRTRDVITRRQLVSMKEDLSDKELEPLRRRLKDFLRPTVRRVVGAEQSGIDFREAMDNNQIILVDIQKSRVGATVSQIIGSIIATKVWAAAQSRITLASSDRDPFMFYMDEAQDFSGEDSSLKDILSQAREYGLGCWLSTQYLNNLESRELRRAVRNNCRTKIVFDPADSEDLSKINRMLRGLDKDKLTRLADYRCAVQQPGKGQQQDAVIVDTYPPWPGDRDESEITSIKHGASRPTQTVPDTAIRAGTKVGRGMNAGEEAHTELLAAAKEYFEDQYGWTVQLLYQDTAESKPDGTIVAGDEIKHLEAECGTLSKPTKVLRNVERAHEQGRGVVFVTAADDAQKLSNILLDPVNRRGDGDGEDDDGTYAYYRDSSGRFSDLEVVTETPFKIYAVSESGSVYPYGTDREATCPMLGDYTEAELEAFCLHRDEDGYCEKLGEPCVIM</sequence>
<evidence type="ECO:0000259" key="1">
    <source>
        <dbReference type="Pfam" id="PF12696"/>
    </source>
</evidence>
<accession>A0A6C0UJK3</accession>
<proteinExistence type="predicted"/>
<dbReference type="PANTHER" id="PTHR30121">
    <property type="entry name" value="UNCHARACTERIZED PROTEIN YJGR-RELATED"/>
    <property type="match status" value="1"/>
</dbReference>
<dbReference type="CDD" id="cd01127">
    <property type="entry name" value="TrwB_TraG_TraD_VirD4"/>
    <property type="match status" value="1"/>
</dbReference>
<dbReference type="InterPro" id="IPR032689">
    <property type="entry name" value="TraG-D_C"/>
</dbReference>
<dbReference type="InterPro" id="IPR027417">
    <property type="entry name" value="P-loop_NTPase"/>
</dbReference>